<keyword evidence="8" id="KW-1185">Reference proteome</keyword>
<organism evidence="7 8">
    <name type="scientific">Ramlibacter aquaticus</name>
    <dbReference type="NCBI Taxonomy" id="2780094"/>
    <lineage>
        <taxon>Bacteria</taxon>
        <taxon>Pseudomonadati</taxon>
        <taxon>Pseudomonadota</taxon>
        <taxon>Betaproteobacteria</taxon>
        <taxon>Burkholderiales</taxon>
        <taxon>Comamonadaceae</taxon>
        <taxon>Ramlibacter</taxon>
    </lineage>
</organism>
<feature type="domain" description="Cyclic nucleotide-binding" evidence="5">
    <location>
        <begin position="8"/>
        <end position="128"/>
    </location>
</feature>
<evidence type="ECO:0000256" key="3">
    <source>
        <dbReference type="ARBA" id="ARBA00023163"/>
    </source>
</evidence>
<keyword evidence="2" id="KW-0238">DNA-binding</keyword>
<dbReference type="Pfam" id="PF00027">
    <property type="entry name" value="cNMP_binding"/>
    <property type="match status" value="1"/>
</dbReference>
<dbReference type="InterPro" id="IPR014710">
    <property type="entry name" value="RmlC-like_jellyroll"/>
</dbReference>
<protein>
    <submittedName>
        <fullName evidence="7">Crp/Fnr family transcriptional regulator</fullName>
    </submittedName>
</protein>
<feature type="domain" description="HTH crp-type" evidence="6">
    <location>
        <begin position="142"/>
        <end position="212"/>
    </location>
</feature>
<dbReference type="InterPro" id="IPR036388">
    <property type="entry name" value="WH-like_DNA-bd_sf"/>
</dbReference>
<evidence type="ECO:0000256" key="2">
    <source>
        <dbReference type="ARBA" id="ARBA00023125"/>
    </source>
</evidence>
<dbReference type="InterPro" id="IPR012318">
    <property type="entry name" value="HTH_CRP"/>
</dbReference>
<comment type="caution">
    <text evidence="7">The sequence shown here is derived from an EMBL/GenBank/DDBJ whole genome shotgun (WGS) entry which is preliminary data.</text>
</comment>
<dbReference type="InterPro" id="IPR036390">
    <property type="entry name" value="WH_DNA-bd_sf"/>
</dbReference>
<name>A0ABR9SI90_9BURK</name>
<dbReference type="SUPFAM" id="SSF51206">
    <property type="entry name" value="cAMP-binding domain-like"/>
    <property type="match status" value="1"/>
</dbReference>
<dbReference type="InterPro" id="IPR000595">
    <property type="entry name" value="cNMP-bd_dom"/>
</dbReference>
<dbReference type="Gene3D" id="1.10.10.10">
    <property type="entry name" value="Winged helix-like DNA-binding domain superfamily/Winged helix DNA-binding domain"/>
    <property type="match status" value="1"/>
</dbReference>
<feature type="compositionally biased region" description="Basic and acidic residues" evidence="4">
    <location>
        <begin position="224"/>
        <end position="238"/>
    </location>
</feature>
<evidence type="ECO:0000259" key="6">
    <source>
        <dbReference type="PROSITE" id="PS51063"/>
    </source>
</evidence>
<dbReference type="CDD" id="cd00038">
    <property type="entry name" value="CAP_ED"/>
    <property type="match status" value="1"/>
</dbReference>
<dbReference type="PROSITE" id="PS51063">
    <property type="entry name" value="HTH_CRP_2"/>
    <property type="match status" value="1"/>
</dbReference>
<accession>A0ABR9SI90</accession>
<dbReference type="SUPFAM" id="SSF46785">
    <property type="entry name" value="Winged helix' DNA-binding domain"/>
    <property type="match status" value="1"/>
</dbReference>
<sequence>MDLRQFSLFSGLPEHQLARFAPLIRTRACARREVVCRKGSPPDGLYLVFSGSLQMVDIAEDGRETGLGLIHPGGFFGELSVIDGQPRSTQVVALQPSELGIVPQEAAREAFSEVPGFAQAMLQHLTMQVRHLSSFRALLAIPSAQQRVHALLLHLARTLPGGLVVIPDLPRQYEVAIMINTSRETVSRAVARLCASGVLQRDLHRLIVRDPQRLRSLATQPLRAESERASRGPGFRED</sequence>
<dbReference type="Gene3D" id="2.60.120.10">
    <property type="entry name" value="Jelly Rolls"/>
    <property type="match status" value="1"/>
</dbReference>
<gene>
    <name evidence="7" type="ORF">IM725_15535</name>
</gene>
<dbReference type="EMBL" id="JADDOJ010000073">
    <property type="protein sequence ID" value="MBE7941990.1"/>
    <property type="molecule type" value="Genomic_DNA"/>
</dbReference>
<dbReference type="Proteomes" id="UP000715965">
    <property type="component" value="Unassembled WGS sequence"/>
</dbReference>
<feature type="region of interest" description="Disordered" evidence="4">
    <location>
        <begin position="218"/>
        <end position="238"/>
    </location>
</feature>
<evidence type="ECO:0000313" key="8">
    <source>
        <dbReference type="Proteomes" id="UP000715965"/>
    </source>
</evidence>
<dbReference type="RefSeq" id="WP_193781549.1">
    <property type="nucleotide sequence ID" value="NZ_JADDOJ010000073.1"/>
</dbReference>
<keyword evidence="3" id="KW-0804">Transcription</keyword>
<dbReference type="InterPro" id="IPR050397">
    <property type="entry name" value="Env_Response_Regulators"/>
</dbReference>
<dbReference type="PANTHER" id="PTHR24567:SF68">
    <property type="entry name" value="DNA-BINDING TRANSCRIPTIONAL DUAL REGULATOR CRP"/>
    <property type="match status" value="1"/>
</dbReference>
<evidence type="ECO:0000313" key="7">
    <source>
        <dbReference type="EMBL" id="MBE7941990.1"/>
    </source>
</evidence>
<dbReference type="InterPro" id="IPR018490">
    <property type="entry name" value="cNMP-bd_dom_sf"/>
</dbReference>
<proteinExistence type="predicted"/>
<evidence type="ECO:0000256" key="1">
    <source>
        <dbReference type="ARBA" id="ARBA00023015"/>
    </source>
</evidence>
<dbReference type="PANTHER" id="PTHR24567">
    <property type="entry name" value="CRP FAMILY TRANSCRIPTIONAL REGULATORY PROTEIN"/>
    <property type="match status" value="1"/>
</dbReference>
<evidence type="ECO:0000259" key="5">
    <source>
        <dbReference type="PROSITE" id="PS50042"/>
    </source>
</evidence>
<dbReference type="PROSITE" id="PS50042">
    <property type="entry name" value="CNMP_BINDING_3"/>
    <property type="match status" value="1"/>
</dbReference>
<keyword evidence="1" id="KW-0805">Transcription regulation</keyword>
<dbReference type="Pfam" id="PF13545">
    <property type="entry name" value="HTH_Crp_2"/>
    <property type="match status" value="1"/>
</dbReference>
<dbReference type="SMART" id="SM00100">
    <property type="entry name" value="cNMP"/>
    <property type="match status" value="1"/>
</dbReference>
<evidence type="ECO:0000256" key="4">
    <source>
        <dbReference type="SAM" id="MobiDB-lite"/>
    </source>
</evidence>
<reference evidence="7 8" key="1">
    <citation type="submission" date="2020-10" db="EMBL/GenBank/DDBJ databases">
        <title>Draft genome of Ramlibacter aquaticus LMG 30558.</title>
        <authorList>
            <person name="Props R."/>
        </authorList>
    </citation>
    <scope>NUCLEOTIDE SEQUENCE [LARGE SCALE GENOMIC DNA]</scope>
    <source>
        <strain evidence="7 8">LMG 30558</strain>
    </source>
</reference>